<keyword evidence="2" id="KW-0472">Membrane</keyword>
<evidence type="ECO:0000256" key="2">
    <source>
        <dbReference type="SAM" id="Phobius"/>
    </source>
</evidence>
<dbReference type="OrthoDB" id="1407586at2"/>
<evidence type="ECO:0000313" key="4">
    <source>
        <dbReference type="Proteomes" id="UP000198521"/>
    </source>
</evidence>
<feature type="transmembrane region" description="Helical" evidence="2">
    <location>
        <begin position="133"/>
        <end position="154"/>
    </location>
</feature>
<dbReference type="RefSeq" id="WP_091405640.1">
    <property type="nucleotide sequence ID" value="NZ_FOAB01000001.1"/>
</dbReference>
<accession>A0A1H7HTL6</accession>
<dbReference type="EMBL" id="FOAB01000001">
    <property type="protein sequence ID" value="SEK51535.1"/>
    <property type="molecule type" value="Genomic_DNA"/>
</dbReference>
<dbReference type="Proteomes" id="UP000198521">
    <property type="component" value="Unassembled WGS sequence"/>
</dbReference>
<evidence type="ECO:0008006" key="5">
    <source>
        <dbReference type="Google" id="ProtNLM"/>
    </source>
</evidence>
<dbReference type="GO" id="GO:0016831">
    <property type="term" value="F:carboxy-lyase activity"/>
    <property type="evidence" value="ECO:0007669"/>
    <property type="project" value="InterPro"/>
</dbReference>
<feature type="transmembrane region" description="Helical" evidence="2">
    <location>
        <begin position="82"/>
        <end position="103"/>
    </location>
</feature>
<dbReference type="InterPro" id="IPR032466">
    <property type="entry name" value="Metal_Hydrolase"/>
</dbReference>
<organism evidence="3 4">
    <name type="scientific">Aquimarina amphilecti</name>
    <dbReference type="NCBI Taxonomy" id="1038014"/>
    <lineage>
        <taxon>Bacteria</taxon>
        <taxon>Pseudomonadati</taxon>
        <taxon>Bacteroidota</taxon>
        <taxon>Flavobacteriia</taxon>
        <taxon>Flavobacteriales</taxon>
        <taxon>Flavobacteriaceae</taxon>
        <taxon>Aquimarina</taxon>
    </lineage>
</organism>
<keyword evidence="2" id="KW-0812">Transmembrane</keyword>
<proteinExistence type="predicted"/>
<keyword evidence="2" id="KW-1133">Transmembrane helix</keyword>
<protein>
    <recommendedName>
        <fullName evidence="5">Amidohydrolase</fullName>
    </recommendedName>
</protein>
<dbReference type="Gene3D" id="3.20.20.140">
    <property type="entry name" value="Metal-dependent hydrolases"/>
    <property type="match status" value="1"/>
</dbReference>
<keyword evidence="1" id="KW-0456">Lyase</keyword>
<dbReference type="STRING" id="1038014.SAMN04487910_0704"/>
<dbReference type="AlphaFoldDB" id="A0A1H7HTL6"/>
<gene>
    <name evidence="3" type="ORF">SAMN04487910_0704</name>
</gene>
<evidence type="ECO:0000256" key="1">
    <source>
        <dbReference type="ARBA" id="ARBA00023239"/>
    </source>
</evidence>
<reference evidence="3 4" key="1">
    <citation type="submission" date="2016-10" db="EMBL/GenBank/DDBJ databases">
        <authorList>
            <person name="de Groot N.N."/>
        </authorList>
    </citation>
    <scope>NUCLEOTIDE SEQUENCE [LARGE SCALE GENOMIC DNA]</scope>
    <source>
        <strain evidence="3 4">DSM 25232</strain>
    </source>
</reference>
<keyword evidence="4" id="KW-1185">Reference proteome</keyword>
<name>A0A1H7HTL6_AQUAM</name>
<sequence>MSDCTKKPVINCHTHIFRGEHVPPYLAKTFVPWPFSYLLNTSLILKLFKNSISSNNKKYQDPYIEKRRNRILKAIKLRRNKLLSGVLSLIGMILTIHVFFIIFKWLSFVFNPEQNEIIGYIVKLQTWLTEYHLLFPIKNVYLQALLSFILFSYFKSGRNFIWFVLSKTIKFFAILPGKMTKDLLERYLLLGRFTLYKNQSKIFSSMKEQYPPGTKFIVLPMDMEYMGAGKLKPENSYQNQMQELADIKENSTNKDAFLPFVFVEPRRIKDEKDHLKYTFDNGTVTLENCFIKEYIEGKKFDGFKIYPALGYYPFDEELLPLWKYAADNQLPIMTHCIKGTIFYRGAKKKEWESHPIFKEIVNLKNEIYEPLLLPQRKNKDFSLNFTHPMNYLVLLKEELLRILVSQCRQDIRDLFGFTDLNTELKYNLSHLKICFAHFGGEDQWNKYLELDRYGYSNELIKEPDFGIDFLYTANQKFSWRKLQDCWKYVDWYSIICSMMLQHDNVYADISYILHDDQIFPLLRQTINNPKLGDKVLFGTDFYVVRNHSAEKNLVATTTGNLTVEEFDSIARDNPAVFLSKF</sequence>
<dbReference type="PANTHER" id="PTHR21240">
    <property type="entry name" value="2-AMINO-3-CARBOXYLMUCONATE-6-SEMIALDEHYDE DECARBOXYLASE"/>
    <property type="match status" value="1"/>
</dbReference>
<dbReference type="InterPro" id="IPR032465">
    <property type="entry name" value="ACMSD"/>
</dbReference>
<dbReference type="SUPFAM" id="SSF51556">
    <property type="entry name" value="Metallo-dependent hydrolases"/>
    <property type="match status" value="1"/>
</dbReference>
<evidence type="ECO:0000313" key="3">
    <source>
        <dbReference type="EMBL" id="SEK51535.1"/>
    </source>
</evidence>